<organism evidence="10 11">
    <name type="scientific">Candidatus Woesebacteria bacterium GW2011_GWB1_39_10b</name>
    <dbReference type="NCBI Taxonomy" id="1618573"/>
    <lineage>
        <taxon>Bacteria</taxon>
        <taxon>Candidatus Woeseibacteriota</taxon>
    </lineage>
</organism>
<dbReference type="GO" id="GO:0046933">
    <property type="term" value="F:proton-transporting ATP synthase activity, rotational mechanism"/>
    <property type="evidence" value="ECO:0007669"/>
    <property type="project" value="InterPro"/>
</dbReference>
<comment type="similarity">
    <text evidence="3">Belongs to the ATPase gamma chain family.</text>
</comment>
<protein>
    <submittedName>
        <fullName evidence="10">ATP synthase gamma chain</fullName>
    </submittedName>
</protein>
<dbReference type="PRINTS" id="PR00126">
    <property type="entry name" value="ATPASEGAMMA"/>
</dbReference>
<name>A0A0G0P507_9BACT</name>
<evidence type="ECO:0000256" key="6">
    <source>
        <dbReference type="ARBA" id="ARBA00023065"/>
    </source>
</evidence>
<evidence type="ECO:0000256" key="3">
    <source>
        <dbReference type="ARBA" id="ARBA00007681"/>
    </source>
</evidence>
<keyword evidence="5" id="KW-0375">Hydrogen ion transport</keyword>
<sequence>MSFLELNASSFQSLGQLFSLPNFLFLKESLNKTMAYKKEIEREIIQVTSLEMLTEVYGEIAATRMMKIRGFVLRNRQFLASIESIFRDSLASYAKKLSDLVRKGKIKAGGKVTFLAHNGKVVAVFISANTGFYGDVVKETFKKFIADFRKGDVEVTIIGRVGRSLFLEQEPDLPYTYFDLPDYGSNEVVLSEVIKHLVQYDEIRVYYGKYQSIVTQKPTAFSISAGTPISGDVGEPNIDYIFEPTVEKILMFFETQIFASLFDQSIRESQLAKFASRILAMDRASQNIDKRLKNLDLDKLKLSHGSFDRKQLNSLAPTFYYGK</sequence>
<evidence type="ECO:0000256" key="2">
    <source>
        <dbReference type="ARBA" id="ARBA00004170"/>
    </source>
</evidence>
<keyword evidence="6" id="KW-0406">Ion transport</keyword>
<keyword evidence="9" id="KW-0066">ATP synthesis</keyword>
<gene>
    <name evidence="10" type="ORF">UT19_C0016G0012</name>
</gene>
<dbReference type="InterPro" id="IPR000131">
    <property type="entry name" value="ATP_synth_F1_gsu"/>
</dbReference>
<accession>A0A0G0P507</accession>
<keyword evidence="8" id="KW-0139">CF(1)</keyword>
<comment type="caution">
    <text evidence="10">The sequence shown here is derived from an EMBL/GenBank/DDBJ whole genome shotgun (WGS) entry which is preliminary data.</text>
</comment>
<dbReference type="SUPFAM" id="SSF52943">
    <property type="entry name" value="ATP synthase (F1-ATPase), gamma subunit"/>
    <property type="match status" value="1"/>
</dbReference>
<evidence type="ECO:0000256" key="7">
    <source>
        <dbReference type="ARBA" id="ARBA00023136"/>
    </source>
</evidence>
<evidence type="ECO:0000256" key="9">
    <source>
        <dbReference type="ARBA" id="ARBA00023310"/>
    </source>
</evidence>
<evidence type="ECO:0000256" key="4">
    <source>
        <dbReference type="ARBA" id="ARBA00022448"/>
    </source>
</evidence>
<dbReference type="Pfam" id="PF00231">
    <property type="entry name" value="ATP-synt"/>
    <property type="match status" value="1"/>
</dbReference>
<comment type="subcellular location">
    <subcellularLocation>
        <location evidence="2">Membrane</location>
        <topology evidence="2">Peripheral membrane protein</topology>
    </subcellularLocation>
</comment>
<dbReference type="GO" id="GO:0045259">
    <property type="term" value="C:proton-transporting ATP synthase complex"/>
    <property type="evidence" value="ECO:0007669"/>
    <property type="project" value="UniProtKB-KW"/>
</dbReference>
<reference evidence="10 11" key="1">
    <citation type="journal article" date="2015" name="Nature">
        <title>rRNA introns, odd ribosomes, and small enigmatic genomes across a large radiation of phyla.</title>
        <authorList>
            <person name="Brown C.T."/>
            <person name="Hug L.A."/>
            <person name="Thomas B.C."/>
            <person name="Sharon I."/>
            <person name="Castelle C.J."/>
            <person name="Singh A."/>
            <person name="Wilkins M.J."/>
            <person name="Williams K.H."/>
            <person name="Banfield J.F."/>
        </authorList>
    </citation>
    <scope>NUCLEOTIDE SEQUENCE [LARGE SCALE GENOMIC DNA]</scope>
</reference>
<evidence type="ECO:0000256" key="8">
    <source>
        <dbReference type="ARBA" id="ARBA00023196"/>
    </source>
</evidence>
<dbReference type="EMBL" id="LBVW01000016">
    <property type="protein sequence ID" value="KKQ93199.1"/>
    <property type="molecule type" value="Genomic_DNA"/>
</dbReference>
<dbReference type="STRING" id="1618573.UT19_C0016G0012"/>
<keyword evidence="7" id="KW-0472">Membrane</keyword>
<evidence type="ECO:0000313" key="11">
    <source>
        <dbReference type="Proteomes" id="UP000034932"/>
    </source>
</evidence>
<proteinExistence type="inferred from homology"/>
<comment type="function">
    <text evidence="1">Produces ATP from ADP in the presence of a proton gradient across the membrane. The gamma chain is believed to be important in regulating ATPase activity and the flow of protons through the CF(0) complex.</text>
</comment>
<dbReference type="Proteomes" id="UP000034932">
    <property type="component" value="Unassembled WGS sequence"/>
</dbReference>
<keyword evidence="4" id="KW-0813">Transport</keyword>
<evidence type="ECO:0000256" key="5">
    <source>
        <dbReference type="ARBA" id="ARBA00022781"/>
    </source>
</evidence>
<dbReference type="AlphaFoldDB" id="A0A0G0P507"/>
<evidence type="ECO:0000256" key="1">
    <source>
        <dbReference type="ARBA" id="ARBA00003456"/>
    </source>
</evidence>
<dbReference type="Gene3D" id="3.40.1380.10">
    <property type="match status" value="1"/>
</dbReference>
<evidence type="ECO:0000313" key="10">
    <source>
        <dbReference type="EMBL" id="KKQ93199.1"/>
    </source>
</evidence>
<dbReference type="InterPro" id="IPR035968">
    <property type="entry name" value="ATP_synth_F1_ATPase_gsu"/>
</dbReference>